<feature type="transmembrane region" description="Helical" evidence="8">
    <location>
        <begin position="218"/>
        <end position="243"/>
    </location>
</feature>
<keyword evidence="11" id="KW-1185">Reference proteome</keyword>
<evidence type="ECO:0000256" key="2">
    <source>
        <dbReference type="ARBA" id="ARBA00022475"/>
    </source>
</evidence>
<keyword evidence="4 10" id="KW-0808">Transferase</keyword>
<proteinExistence type="predicted"/>
<feature type="transmembrane region" description="Helical" evidence="8">
    <location>
        <begin position="348"/>
        <end position="367"/>
    </location>
</feature>
<dbReference type="InterPro" id="IPR038731">
    <property type="entry name" value="RgtA/B/C-like"/>
</dbReference>
<sequence length="496" mass="53913">MATLPAIVVPPSATDARRSVSMPLVTGIALLVATLLLRAPTFGDPAPFLDEQFYLLVGDRLLHGAVPYVDIWDRKPIGLFLLYAAIRLLGGQGVYQYQVVAALFAWAGAWAVSRIARRAAPEPAALFAGLAYLLWIETVEGGGGQSPVFYNPLVAFAALATLRAIESSDVRRSLRHGFVAMALGGIAIQIKYTALFEVAFFGLVLAGLLLRRLPLAKAVGWTGLLAAAALFPTLLAWVAYAAIGRGQSFVFANFVSIMLRDTAIDGKTGERLITSLGHLAPLSLCTAASLWQLRRSEAAVRRWALFLMGWIGAALAGYFLIGGFYYHYLMPLYVPLAVGLAPIAARRPIGIGFAAIALWIPLANLGWPDLASHRRSREQIEKMVALLPADVDRGCLFEYDGPPILFQLAHACTLSRFVFPDHLSSRVEQDALGIDSASEVRRILAAHPSAITIGREADAKRNPRTAAILFETLRRSYWLAGSANFEGRTIDMYVRR</sequence>
<feature type="transmembrane region" description="Helical" evidence="8">
    <location>
        <begin position="94"/>
        <end position="112"/>
    </location>
</feature>
<evidence type="ECO:0000256" key="5">
    <source>
        <dbReference type="ARBA" id="ARBA00022692"/>
    </source>
</evidence>
<keyword evidence="7 8" id="KW-0472">Membrane</keyword>
<dbReference type="Proteomes" id="UP001169764">
    <property type="component" value="Unassembled WGS sequence"/>
</dbReference>
<protein>
    <submittedName>
        <fullName evidence="10">Glycosyltransferase family 39 protein</fullName>
        <ecNumber evidence="10">2.4.-.-</ecNumber>
    </submittedName>
</protein>
<evidence type="ECO:0000313" key="11">
    <source>
        <dbReference type="Proteomes" id="UP001169764"/>
    </source>
</evidence>
<keyword evidence="2" id="KW-1003">Cell membrane</keyword>
<evidence type="ECO:0000256" key="4">
    <source>
        <dbReference type="ARBA" id="ARBA00022679"/>
    </source>
</evidence>
<keyword evidence="3 10" id="KW-0328">Glycosyltransferase</keyword>
<evidence type="ECO:0000256" key="6">
    <source>
        <dbReference type="ARBA" id="ARBA00022989"/>
    </source>
</evidence>
<dbReference type="PANTHER" id="PTHR33908">
    <property type="entry name" value="MANNOSYLTRANSFERASE YKCB-RELATED"/>
    <property type="match status" value="1"/>
</dbReference>
<dbReference type="InterPro" id="IPR050297">
    <property type="entry name" value="LipidA_mod_glycosyltrf_83"/>
</dbReference>
<dbReference type="EC" id="2.4.-.-" evidence="10"/>
<name>A0ABT8Y381_9SPHN</name>
<keyword evidence="5 8" id="KW-0812">Transmembrane</keyword>
<gene>
    <name evidence="10" type="ORF">Q4F19_00045</name>
</gene>
<feature type="transmembrane region" description="Helical" evidence="8">
    <location>
        <begin position="177"/>
        <end position="206"/>
    </location>
</feature>
<feature type="transmembrane region" description="Helical" evidence="8">
    <location>
        <begin position="20"/>
        <end position="39"/>
    </location>
</feature>
<keyword evidence="6 8" id="KW-1133">Transmembrane helix</keyword>
<comment type="caution">
    <text evidence="10">The sequence shown here is derived from an EMBL/GenBank/DDBJ whole genome shotgun (WGS) entry which is preliminary data.</text>
</comment>
<organism evidence="10 11">
    <name type="scientific">Sphingomonas natans</name>
    <dbReference type="NCBI Taxonomy" id="3063330"/>
    <lineage>
        <taxon>Bacteria</taxon>
        <taxon>Pseudomonadati</taxon>
        <taxon>Pseudomonadota</taxon>
        <taxon>Alphaproteobacteria</taxon>
        <taxon>Sphingomonadales</taxon>
        <taxon>Sphingomonadaceae</taxon>
        <taxon>Sphingomonas</taxon>
    </lineage>
</organism>
<evidence type="ECO:0000259" key="9">
    <source>
        <dbReference type="Pfam" id="PF13231"/>
    </source>
</evidence>
<evidence type="ECO:0000256" key="3">
    <source>
        <dbReference type="ARBA" id="ARBA00022676"/>
    </source>
</evidence>
<dbReference type="Pfam" id="PF13231">
    <property type="entry name" value="PMT_2"/>
    <property type="match status" value="1"/>
</dbReference>
<comment type="subcellular location">
    <subcellularLocation>
        <location evidence="1">Cell membrane</location>
        <topology evidence="1">Multi-pass membrane protein</topology>
    </subcellularLocation>
</comment>
<evidence type="ECO:0000313" key="10">
    <source>
        <dbReference type="EMBL" id="MDO6412763.1"/>
    </source>
</evidence>
<accession>A0ABT8Y381</accession>
<dbReference type="EMBL" id="JAUOTP010000001">
    <property type="protein sequence ID" value="MDO6412763.1"/>
    <property type="molecule type" value="Genomic_DNA"/>
</dbReference>
<dbReference type="GO" id="GO:0016757">
    <property type="term" value="F:glycosyltransferase activity"/>
    <property type="evidence" value="ECO:0007669"/>
    <property type="project" value="UniProtKB-KW"/>
</dbReference>
<evidence type="ECO:0000256" key="8">
    <source>
        <dbReference type="SAM" id="Phobius"/>
    </source>
</evidence>
<evidence type="ECO:0000256" key="7">
    <source>
        <dbReference type="ARBA" id="ARBA00023136"/>
    </source>
</evidence>
<dbReference type="PANTHER" id="PTHR33908:SF11">
    <property type="entry name" value="MEMBRANE PROTEIN"/>
    <property type="match status" value="1"/>
</dbReference>
<feature type="transmembrane region" description="Helical" evidence="8">
    <location>
        <begin position="303"/>
        <end position="328"/>
    </location>
</feature>
<reference evidence="10" key="1">
    <citation type="submission" date="2023-07" db="EMBL/GenBank/DDBJ databases">
        <authorList>
            <person name="Kim M."/>
        </authorList>
    </citation>
    <scope>NUCLEOTIDE SEQUENCE</scope>
    <source>
        <strain evidence="10">BIUV-7</strain>
    </source>
</reference>
<evidence type="ECO:0000256" key="1">
    <source>
        <dbReference type="ARBA" id="ARBA00004651"/>
    </source>
</evidence>
<feature type="domain" description="Glycosyltransferase RgtA/B/C/D-like" evidence="9">
    <location>
        <begin position="75"/>
        <end position="237"/>
    </location>
</feature>